<evidence type="ECO:0000313" key="3">
    <source>
        <dbReference type="Proteomes" id="UP001472677"/>
    </source>
</evidence>
<gene>
    <name evidence="2" type="ORF">V6N12_051974</name>
</gene>
<protein>
    <submittedName>
        <fullName evidence="2">Uncharacterized protein</fullName>
    </submittedName>
</protein>
<sequence length="69" mass="7391">MANSLSCFTSVCSFNTSNKPGIITDNPFPMKVPGLMGYLVLFLLALLPAPVVITCNDINSYISSSPRHA</sequence>
<proteinExistence type="predicted"/>
<reference evidence="2 3" key="1">
    <citation type="journal article" date="2024" name="G3 (Bethesda)">
        <title>Genome assembly of Hibiscus sabdariffa L. provides insights into metabolisms of medicinal natural products.</title>
        <authorList>
            <person name="Kim T."/>
        </authorList>
    </citation>
    <scope>NUCLEOTIDE SEQUENCE [LARGE SCALE GENOMIC DNA]</scope>
    <source>
        <strain evidence="2">TK-2024</strain>
        <tissue evidence="2">Old leaves</tissue>
    </source>
</reference>
<keyword evidence="1" id="KW-1133">Transmembrane helix</keyword>
<keyword evidence="3" id="KW-1185">Reference proteome</keyword>
<keyword evidence="1" id="KW-0472">Membrane</keyword>
<dbReference type="EMBL" id="JBBPBM010000001">
    <property type="protein sequence ID" value="KAK8602157.1"/>
    <property type="molecule type" value="Genomic_DNA"/>
</dbReference>
<dbReference type="Proteomes" id="UP001472677">
    <property type="component" value="Unassembled WGS sequence"/>
</dbReference>
<organism evidence="2 3">
    <name type="scientific">Hibiscus sabdariffa</name>
    <name type="common">roselle</name>
    <dbReference type="NCBI Taxonomy" id="183260"/>
    <lineage>
        <taxon>Eukaryota</taxon>
        <taxon>Viridiplantae</taxon>
        <taxon>Streptophyta</taxon>
        <taxon>Embryophyta</taxon>
        <taxon>Tracheophyta</taxon>
        <taxon>Spermatophyta</taxon>
        <taxon>Magnoliopsida</taxon>
        <taxon>eudicotyledons</taxon>
        <taxon>Gunneridae</taxon>
        <taxon>Pentapetalae</taxon>
        <taxon>rosids</taxon>
        <taxon>malvids</taxon>
        <taxon>Malvales</taxon>
        <taxon>Malvaceae</taxon>
        <taxon>Malvoideae</taxon>
        <taxon>Hibiscus</taxon>
    </lineage>
</organism>
<evidence type="ECO:0000256" key="1">
    <source>
        <dbReference type="SAM" id="Phobius"/>
    </source>
</evidence>
<feature type="transmembrane region" description="Helical" evidence="1">
    <location>
        <begin position="35"/>
        <end position="55"/>
    </location>
</feature>
<accession>A0ABR2GGW0</accession>
<name>A0ABR2GGW0_9ROSI</name>
<comment type="caution">
    <text evidence="2">The sequence shown here is derived from an EMBL/GenBank/DDBJ whole genome shotgun (WGS) entry which is preliminary data.</text>
</comment>
<keyword evidence="1" id="KW-0812">Transmembrane</keyword>
<evidence type="ECO:0000313" key="2">
    <source>
        <dbReference type="EMBL" id="KAK8602157.1"/>
    </source>
</evidence>